<dbReference type="GO" id="GO:0051301">
    <property type="term" value="P:cell division"/>
    <property type="evidence" value="ECO:0007669"/>
    <property type="project" value="UniProtKB-KW"/>
</dbReference>
<name>A0A7C4ES57_9BACT</name>
<keyword evidence="15" id="KW-0472">Membrane</keyword>
<comment type="function">
    <text evidence="14">Cell wall formation.</text>
</comment>
<keyword evidence="4 14" id="KW-0963">Cytoplasm</keyword>
<keyword evidence="9 14" id="KW-0133">Cell shape</keyword>
<keyword evidence="7 14" id="KW-0547">Nucleotide-binding</keyword>
<dbReference type="Gene3D" id="3.40.1190.10">
    <property type="entry name" value="Mur-like, catalytic domain"/>
    <property type="match status" value="1"/>
</dbReference>
<evidence type="ECO:0000256" key="12">
    <source>
        <dbReference type="ARBA" id="ARBA00023316"/>
    </source>
</evidence>
<dbReference type="GO" id="GO:0005524">
    <property type="term" value="F:ATP binding"/>
    <property type="evidence" value="ECO:0007669"/>
    <property type="project" value="UniProtKB-UniRule"/>
</dbReference>
<feature type="domain" description="Mur ligase C-terminal" evidence="17">
    <location>
        <begin position="315"/>
        <end position="445"/>
    </location>
</feature>
<comment type="similarity">
    <text evidence="14">Belongs to the MurCDEF family.</text>
</comment>
<evidence type="ECO:0000256" key="1">
    <source>
        <dbReference type="ARBA" id="ARBA00004496"/>
    </source>
</evidence>
<keyword evidence="10 14" id="KW-0573">Peptidoglycan synthesis</keyword>
<keyword evidence="5 14" id="KW-0436">Ligase</keyword>
<dbReference type="GO" id="GO:0009252">
    <property type="term" value="P:peptidoglycan biosynthetic process"/>
    <property type="evidence" value="ECO:0007669"/>
    <property type="project" value="UniProtKB-UniRule"/>
</dbReference>
<evidence type="ECO:0000256" key="13">
    <source>
        <dbReference type="ARBA" id="ARBA00047833"/>
    </source>
</evidence>
<evidence type="ECO:0000256" key="2">
    <source>
        <dbReference type="ARBA" id="ARBA00004752"/>
    </source>
</evidence>
<organism evidence="19">
    <name type="scientific">Desulfomonile tiedjei</name>
    <dbReference type="NCBI Taxonomy" id="2358"/>
    <lineage>
        <taxon>Bacteria</taxon>
        <taxon>Pseudomonadati</taxon>
        <taxon>Thermodesulfobacteriota</taxon>
        <taxon>Desulfomonilia</taxon>
        <taxon>Desulfomonilales</taxon>
        <taxon>Desulfomonilaceae</taxon>
        <taxon>Desulfomonile</taxon>
    </lineage>
</organism>
<dbReference type="EC" id="6.3.2.8" evidence="3 14"/>
<dbReference type="SUPFAM" id="SSF51984">
    <property type="entry name" value="MurCD N-terminal domain"/>
    <property type="match status" value="1"/>
</dbReference>
<dbReference type="PANTHER" id="PTHR43445:SF3">
    <property type="entry name" value="UDP-N-ACETYLMURAMATE--L-ALANINE LIGASE"/>
    <property type="match status" value="1"/>
</dbReference>
<evidence type="ECO:0000259" key="18">
    <source>
        <dbReference type="Pfam" id="PF08245"/>
    </source>
</evidence>
<dbReference type="InterPro" id="IPR036565">
    <property type="entry name" value="Mur-like_cat_sf"/>
</dbReference>
<evidence type="ECO:0000256" key="5">
    <source>
        <dbReference type="ARBA" id="ARBA00022598"/>
    </source>
</evidence>
<dbReference type="SUPFAM" id="SSF53623">
    <property type="entry name" value="MurD-like peptide ligases, catalytic domain"/>
    <property type="match status" value="1"/>
</dbReference>
<comment type="catalytic activity">
    <reaction evidence="13 14">
        <text>UDP-N-acetyl-alpha-D-muramate + L-alanine + ATP = UDP-N-acetyl-alpha-D-muramoyl-L-alanine + ADP + phosphate + H(+)</text>
        <dbReference type="Rhea" id="RHEA:23372"/>
        <dbReference type="ChEBI" id="CHEBI:15378"/>
        <dbReference type="ChEBI" id="CHEBI:30616"/>
        <dbReference type="ChEBI" id="CHEBI:43474"/>
        <dbReference type="ChEBI" id="CHEBI:57972"/>
        <dbReference type="ChEBI" id="CHEBI:70757"/>
        <dbReference type="ChEBI" id="CHEBI:83898"/>
        <dbReference type="ChEBI" id="CHEBI:456216"/>
        <dbReference type="EC" id="6.3.2.8"/>
    </reaction>
</comment>
<feature type="transmembrane region" description="Helical" evidence="15">
    <location>
        <begin position="12"/>
        <end position="34"/>
    </location>
</feature>
<reference evidence="19" key="1">
    <citation type="journal article" date="2020" name="mSystems">
        <title>Genome- and Community-Level Interaction Insights into Carbon Utilization and Element Cycling Functions of Hydrothermarchaeota in Hydrothermal Sediment.</title>
        <authorList>
            <person name="Zhou Z."/>
            <person name="Liu Y."/>
            <person name="Xu W."/>
            <person name="Pan J."/>
            <person name="Luo Z.H."/>
            <person name="Li M."/>
        </authorList>
    </citation>
    <scope>NUCLEOTIDE SEQUENCE [LARGE SCALE GENOMIC DNA]</scope>
    <source>
        <strain evidence="19">SpSt-769</strain>
    </source>
</reference>
<dbReference type="UniPathway" id="UPA00219"/>
<comment type="pathway">
    <text evidence="2 14">Cell wall biogenesis; peptidoglycan biosynthesis.</text>
</comment>
<feature type="domain" description="Mur ligase central" evidence="18">
    <location>
        <begin position="114"/>
        <end position="293"/>
    </location>
</feature>
<dbReference type="InterPro" id="IPR013221">
    <property type="entry name" value="Mur_ligase_cen"/>
</dbReference>
<comment type="subcellular location">
    <subcellularLocation>
        <location evidence="1 14">Cytoplasm</location>
    </subcellularLocation>
</comment>
<evidence type="ECO:0000256" key="3">
    <source>
        <dbReference type="ARBA" id="ARBA00012211"/>
    </source>
</evidence>
<keyword evidence="11 14" id="KW-0131">Cell cycle</keyword>
<dbReference type="InterPro" id="IPR036615">
    <property type="entry name" value="Mur_ligase_C_dom_sf"/>
</dbReference>
<feature type="domain" description="Mur ligase N-terminal catalytic" evidence="16">
    <location>
        <begin position="12"/>
        <end position="108"/>
    </location>
</feature>
<evidence type="ECO:0000256" key="6">
    <source>
        <dbReference type="ARBA" id="ARBA00022618"/>
    </source>
</evidence>
<evidence type="ECO:0000259" key="16">
    <source>
        <dbReference type="Pfam" id="PF01225"/>
    </source>
</evidence>
<dbReference type="InterPro" id="IPR004101">
    <property type="entry name" value="Mur_ligase_C"/>
</dbReference>
<evidence type="ECO:0000256" key="15">
    <source>
        <dbReference type="SAM" id="Phobius"/>
    </source>
</evidence>
<evidence type="ECO:0000256" key="10">
    <source>
        <dbReference type="ARBA" id="ARBA00022984"/>
    </source>
</evidence>
<dbReference type="Pfam" id="PF01225">
    <property type="entry name" value="Mur_ligase"/>
    <property type="match status" value="1"/>
</dbReference>
<dbReference type="NCBIfam" id="TIGR01082">
    <property type="entry name" value="murC"/>
    <property type="match status" value="1"/>
</dbReference>
<dbReference type="Pfam" id="PF02875">
    <property type="entry name" value="Mur_ligase_C"/>
    <property type="match status" value="1"/>
</dbReference>
<evidence type="ECO:0000256" key="11">
    <source>
        <dbReference type="ARBA" id="ARBA00023306"/>
    </source>
</evidence>
<evidence type="ECO:0000256" key="9">
    <source>
        <dbReference type="ARBA" id="ARBA00022960"/>
    </source>
</evidence>
<keyword evidence="8 14" id="KW-0067">ATP-binding</keyword>
<keyword evidence="15" id="KW-1133">Transmembrane helix</keyword>
<dbReference type="SUPFAM" id="SSF53244">
    <property type="entry name" value="MurD-like peptide ligases, peptide-binding domain"/>
    <property type="match status" value="1"/>
</dbReference>
<dbReference type="EMBL" id="DTGT01000193">
    <property type="protein sequence ID" value="HGH60889.1"/>
    <property type="molecule type" value="Genomic_DNA"/>
</dbReference>
<comment type="caution">
    <text evidence="19">The sequence shown here is derived from an EMBL/GenBank/DDBJ whole genome shotgun (WGS) entry which is preliminary data.</text>
</comment>
<gene>
    <name evidence="14" type="primary">murC</name>
    <name evidence="19" type="ORF">ENV54_06285</name>
</gene>
<proteinExistence type="inferred from homology"/>
<keyword evidence="15" id="KW-0812">Transmembrane</keyword>
<dbReference type="InterPro" id="IPR050061">
    <property type="entry name" value="MurCDEF_pg_biosynth"/>
</dbReference>
<accession>A0A7C4ES57</accession>
<evidence type="ECO:0000256" key="8">
    <source>
        <dbReference type="ARBA" id="ARBA00022840"/>
    </source>
</evidence>
<dbReference type="InterPro" id="IPR000713">
    <property type="entry name" value="Mur_ligase_N"/>
</dbReference>
<dbReference type="GO" id="GO:0008763">
    <property type="term" value="F:UDP-N-acetylmuramate-L-alanine ligase activity"/>
    <property type="evidence" value="ECO:0007669"/>
    <property type="project" value="UniProtKB-UniRule"/>
</dbReference>
<dbReference type="PANTHER" id="PTHR43445">
    <property type="entry name" value="UDP-N-ACETYLMURAMATE--L-ALANINE LIGASE-RELATED"/>
    <property type="match status" value="1"/>
</dbReference>
<dbReference type="GO" id="GO:0071555">
    <property type="term" value="P:cell wall organization"/>
    <property type="evidence" value="ECO:0007669"/>
    <property type="project" value="UniProtKB-KW"/>
</dbReference>
<dbReference type="HAMAP" id="MF_00046">
    <property type="entry name" value="MurC"/>
    <property type="match status" value="1"/>
</dbReference>
<keyword evidence="6 14" id="KW-0132">Cell division</keyword>
<evidence type="ECO:0000256" key="4">
    <source>
        <dbReference type="ARBA" id="ARBA00022490"/>
    </source>
</evidence>
<dbReference type="InterPro" id="IPR005758">
    <property type="entry name" value="UDP-N-AcMur_Ala_ligase_MurC"/>
</dbReference>
<dbReference type="GO" id="GO:0005737">
    <property type="term" value="C:cytoplasm"/>
    <property type="evidence" value="ECO:0007669"/>
    <property type="project" value="UniProtKB-SubCell"/>
</dbReference>
<evidence type="ECO:0000256" key="7">
    <source>
        <dbReference type="ARBA" id="ARBA00022741"/>
    </source>
</evidence>
<evidence type="ECO:0000259" key="17">
    <source>
        <dbReference type="Pfam" id="PF02875"/>
    </source>
</evidence>
<sequence>MIGTLFQRIRDVHFVGIGGVGMSGIAEILLSLGFRVSGSDLRSSETTQRLASLGAKIWIGHHADHLERADVVVVSSAVSHDNPEVLAAHERRIAVIPRAEMLAELMRMQTSIAVAGMHGKTTTTSMIAWVLAAGGYDPTVVIGGKVDSLGGGARLGQGELLVAEADESDRSFLKLFPTIAIITNMDREHLDCYASIKEIRAAFLEFINRIPFYGYAILCLDDPEVQTIIPEVNKRFFTYGLSSQAAFRAAKPLLRGHSSSFQVFKEDILLGEVTLPMPGLHNVINALAAICTADIFEVPFEVTKAALDGFPGVQRRFTVRGCAAGVTVIDDYGHHPTEIKAVLQAAVQIAQKRIAVLFQPHRYTRTQALFEEFLTAFNNSDLLYVMDIYPASERPIDGVSAEALCRGIKSRGHKACRYLSKADNIPEVVAQELQPGDILITLGAGDVTKLGPQILEALKAREARDR</sequence>
<feature type="binding site" evidence="14">
    <location>
        <begin position="116"/>
        <end position="122"/>
    </location>
    <ligand>
        <name>ATP</name>
        <dbReference type="ChEBI" id="CHEBI:30616"/>
    </ligand>
</feature>
<evidence type="ECO:0000313" key="19">
    <source>
        <dbReference type="EMBL" id="HGH60889.1"/>
    </source>
</evidence>
<dbReference type="Pfam" id="PF08245">
    <property type="entry name" value="Mur_ligase_M"/>
    <property type="match status" value="1"/>
</dbReference>
<dbReference type="GO" id="GO:0008360">
    <property type="term" value="P:regulation of cell shape"/>
    <property type="evidence" value="ECO:0007669"/>
    <property type="project" value="UniProtKB-KW"/>
</dbReference>
<protein>
    <recommendedName>
        <fullName evidence="3 14">UDP-N-acetylmuramate--L-alanine ligase</fullName>
        <ecNumber evidence="3 14">6.3.2.8</ecNumber>
    </recommendedName>
    <alternativeName>
        <fullName evidence="14">UDP-N-acetylmuramoyl-L-alanine synthetase</fullName>
    </alternativeName>
</protein>
<dbReference type="Gene3D" id="3.90.190.20">
    <property type="entry name" value="Mur ligase, C-terminal domain"/>
    <property type="match status" value="1"/>
</dbReference>
<dbReference type="Gene3D" id="3.40.50.720">
    <property type="entry name" value="NAD(P)-binding Rossmann-like Domain"/>
    <property type="match status" value="1"/>
</dbReference>
<dbReference type="AlphaFoldDB" id="A0A7C4ES57"/>
<keyword evidence="12 14" id="KW-0961">Cell wall biogenesis/degradation</keyword>
<evidence type="ECO:0000256" key="14">
    <source>
        <dbReference type="HAMAP-Rule" id="MF_00046"/>
    </source>
</evidence>